<evidence type="ECO:0000313" key="6">
    <source>
        <dbReference type="Proteomes" id="UP001239626"/>
    </source>
</evidence>
<accession>A0ABU0ECS1</accession>
<keyword evidence="6" id="KW-1185">Reference proteome</keyword>
<dbReference type="PANTHER" id="PTHR43464">
    <property type="entry name" value="METHYLTRANSFERASE"/>
    <property type="match status" value="1"/>
</dbReference>
<dbReference type="Gene3D" id="3.40.50.150">
    <property type="entry name" value="Vaccinia Virus protein VP39"/>
    <property type="match status" value="1"/>
</dbReference>
<evidence type="ECO:0000256" key="2">
    <source>
        <dbReference type="ARBA" id="ARBA00022679"/>
    </source>
</evidence>
<proteinExistence type="predicted"/>
<dbReference type="InterPro" id="IPR013216">
    <property type="entry name" value="Methyltransf_11"/>
</dbReference>
<name>A0ABU0ECS1_9CELL</name>
<comment type="caution">
    <text evidence="5">The sequence shown here is derived from an EMBL/GenBank/DDBJ whole genome shotgun (WGS) entry which is preliminary data.</text>
</comment>
<dbReference type="SUPFAM" id="SSF53335">
    <property type="entry name" value="S-adenosyl-L-methionine-dependent methyltransferases"/>
    <property type="match status" value="1"/>
</dbReference>
<dbReference type="Proteomes" id="UP001239626">
    <property type="component" value="Unassembled WGS sequence"/>
</dbReference>
<sequence>MSPTPPADELDGIARFWDDAADTFDDEPDHGLRDAGVRAAWASRLRTWLPGSPSDVLDLGCGTGSIAVLLAEAGHRVTGVDLAPRMIQLARAKLADAGLTATFLVGDAAEPPARAVDVVLARHLVWTLPDPQAAVARWVSMVRPGGSLVMVEGRWSSPDGASYTDEAPTLPWGGGVAAADLADVVRPLVTALRVERLSDDDLLWGRPVTDERYALVARV</sequence>
<dbReference type="GO" id="GO:0008168">
    <property type="term" value="F:methyltransferase activity"/>
    <property type="evidence" value="ECO:0007669"/>
    <property type="project" value="UniProtKB-KW"/>
</dbReference>
<dbReference type="CDD" id="cd02440">
    <property type="entry name" value="AdoMet_MTases"/>
    <property type="match status" value="1"/>
</dbReference>
<protein>
    <submittedName>
        <fullName evidence="5">SAM-dependent methyltransferase</fullName>
    </submittedName>
</protein>
<gene>
    <name evidence="5" type="ORF">J2X26_000934</name>
</gene>
<dbReference type="EMBL" id="JAUSVB010000001">
    <property type="protein sequence ID" value="MDQ0372637.1"/>
    <property type="molecule type" value="Genomic_DNA"/>
</dbReference>
<dbReference type="PANTHER" id="PTHR43464:SF19">
    <property type="entry name" value="UBIQUINONE BIOSYNTHESIS O-METHYLTRANSFERASE, MITOCHONDRIAL"/>
    <property type="match status" value="1"/>
</dbReference>
<evidence type="ECO:0000256" key="3">
    <source>
        <dbReference type="ARBA" id="ARBA00022691"/>
    </source>
</evidence>
<evidence type="ECO:0000313" key="5">
    <source>
        <dbReference type="EMBL" id="MDQ0372637.1"/>
    </source>
</evidence>
<keyword evidence="3" id="KW-0949">S-adenosyl-L-methionine</keyword>
<keyword evidence="1 5" id="KW-0489">Methyltransferase</keyword>
<dbReference type="Pfam" id="PF08241">
    <property type="entry name" value="Methyltransf_11"/>
    <property type="match status" value="1"/>
</dbReference>
<keyword evidence="2" id="KW-0808">Transferase</keyword>
<dbReference type="RefSeq" id="WP_307490228.1">
    <property type="nucleotide sequence ID" value="NZ_JAUSVB010000001.1"/>
</dbReference>
<evidence type="ECO:0000256" key="1">
    <source>
        <dbReference type="ARBA" id="ARBA00022603"/>
    </source>
</evidence>
<organism evidence="5 6">
    <name type="scientific">Cellulomonas humilata</name>
    <dbReference type="NCBI Taxonomy" id="144055"/>
    <lineage>
        <taxon>Bacteria</taxon>
        <taxon>Bacillati</taxon>
        <taxon>Actinomycetota</taxon>
        <taxon>Actinomycetes</taxon>
        <taxon>Micrococcales</taxon>
        <taxon>Cellulomonadaceae</taxon>
        <taxon>Cellulomonas</taxon>
    </lineage>
</organism>
<reference evidence="5 6" key="1">
    <citation type="submission" date="2023-07" db="EMBL/GenBank/DDBJ databases">
        <title>Sorghum-associated microbial communities from plants grown in Nebraska, USA.</title>
        <authorList>
            <person name="Schachtman D."/>
        </authorList>
    </citation>
    <scope>NUCLEOTIDE SEQUENCE [LARGE SCALE GENOMIC DNA]</scope>
    <source>
        <strain evidence="5 6">BE332</strain>
    </source>
</reference>
<evidence type="ECO:0000259" key="4">
    <source>
        <dbReference type="Pfam" id="PF08241"/>
    </source>
</evidence>
<dbReference type="GO" id="GO:0032259">
    <property type="term" value="P:methylation"/>
    <property type="evidence" value="ECO:0007669"/>
    <property type="project" value="UniProtKB-KW"/>
</dbReference>
<feature type="domain" description="Methyltransferase type 11" evidence="4">
    <location>
        <begin position="57"/>
        <end position="150"/>
    </location>
</feature>
<dbReference type="InterPro" id="IPR029063">
    <property type="entry name" value="SAM-dependent_MTases_sf"/>
</dbReference>